<feature type="compositionally biased region" description="Basic and acidic residues" evidence="1">
    <location>
        <begin position="87"/>
        <end position="102"/>
    </location>
</feature>
<proteinExistence type="predicted"/>
<feature type="region of interest" description="Disordered" evidence="1">
    <location>
        <begin position="383"/>
        <end position="431"/>
    </location>
</feature>
<reference evidence="2 3" key="1">
    <citation type="submission" date="2016-06" db="EMBL/GenBank/DDBJ databases">
        <authorList>
            <consortium name="Pathogen Informatics"/>
        </authorList>
    </citation>
    <scope>NUCLEOTIDE SEQUENCE [LARGE SCALE GENOMIC DNA]</scope>
    <source>
        <strain evidence="2">PowCR01</strain>
    </source>
</reference>
<dbReference type="AlphaFoldDB" id="A0A1C3KTN6"/>
<dbReference type="SUPFAM" id="SSF56219">
    <property type="entry name" value="DNase I-like"/>
    <property type="match status" value="1"/>
</dbReference>
<dbReference type="InterPro" id="IPR036691">
    <property type="entry name" value="Endo/exonu/phosph_ase_sf"/>
</dbReference>
<dbReference type="VEuPathDB" id="PlasmoDB:POWCR01_110011000"/>
<dbReference type="EMBL" id="LT594515">
    <property type="protein sequence ID" value="SBT77522.1"/>
    <property type="molecule type" value="Genomic_DNA"/>
</dbReference>
<dbReference type="Proteomes" id="UP000243200">
    <property type="component" value="Chromosome 11"/>
</dbReference>
<dbReference type="VEuPathDB" id="PlasmoDB:PocGH01_11017100"/>
<dbReference type="Gene3D" id="3.60.10.10">
    <property type="entry name" value="Endonuclease/exonuclease/phosphatase"/>
    <property type="match status" value="1"/>
</dbReference>
<sequence>MFCSRNSVISFFLKKRYIVNRLKNENKIFCCTYIRNDICIGKDNLRAKIANTSIRRFHSHPKYNAVDVTREDKITASHSRSGNNSEKGGKRGEVRSDRKLENYTRINEETSNMDHYPGNCGDINCMIRERQFIRKKFEPISKDNSDMMLTRECVNNSELIKYTKKKKKKKYIYIFKEFSIFSFNILANSLVDYKYDSHCSNVMDWVNRKEFIYENIIKKLSDIICLQEIEESYFIELESKLKLLHYKGLFLKKKKETCKDGICIFYNTKTFELLFFDEVIYDKSFFFKKWHVGLIVALKNLHSKRIEYYDKDTNRSEGNMSENNNWKDTTSFTSKINDIVIVSNTHLIFDSCKGDVKLYQLCYMTYRLIVMMNKCINYLKSNRKGAGTRTGEKEEIGKMGEVGKTGEADQEEADHEEADHEEADHEEADHEEAYHEAGQEEAYQEGEACQTGEYQRQRSSVLKPSIIFCGDFNITPNSLLYYYIINRYINLKKTNLKNISGQYLMFKKQYYFYSYLNGNQIRNMFEENIVNDLKYEKYNSLVENMKEESLFSFFKNEDILDAEYLINTFSENKGDYLKNYNSYEYTPNILQSAEEFKLPFKKGIMRRKCTHAPIEQARKDEEEVSREFLQFADNEGKCDRNKMEELYKADTKKERKVDNNTEKNKGEDFILYYPLYFESIYNSCYENREEKPCYKYDDIDKLNSKENNLVLSNMPFTVFHGNQKGCVDYIFYSYKNLKKISCTPFPPFDELAKYGCLPNEKYSASDHLYLHATLVRRTDE</sequence>
<evidence type="ECO:0000313" key="2">
    <source>
        <dbReference type="EMBL" id="SBT77522.1"/>
    </source>
</evidence>
<dbReference type="PANTHER" id="PTHR12121">
    <property type="entry name" value="CARBON CATABOLITE REPRESSOR PROTEIN 4"/>
    <property type="match status" value="1"/>
</dbReference>
<organism evidence="2 3">
    <name type="scientific">Plasmodium ovale</name>
    <name type="common">malaria parasite P. ovale</name>
    <dbReference type="NCBI Taxonomy" id="36330"/>
    <lineage>
        <taxon>Eukaryota</taxon>
        <taxon>Sar</taxon>
        <taxon>Alveolata</taxon>
        <taxon>Apicomplexa</taxon>
        <taxon>Aconoidasida</taxon>
        <taxon>Haemosporida</taxon>
        <taxon>Plasmodiidae</taxon>
        <taxon>Plasmodium</taxon>
        <taxon>Plasmodium (Plasmodium)</taxon>
    </lineage>
</organism>
<evidence type="ECO:0000256" key="1">
    <source>
        <dbReference type="SAM" id="MobiDB-lite"/>
    </source>
</evidence>
<dbReference type="PANTHER" id="PTHR12121:SF34">
    <property type="entry name" value="PROTEIN ANGEL"/>
    <property type="match status" value="1"/>
</dbReference>
<feature type="compositionally biased region" description="Polar residues" evidence="1">
    <location>
        <begin position="76"/>
        <end position="86"/>
    </location>
</feature>
<dbReference type="GO" id="GO:0000175">
    <property type="term" value="F:3'-5'-RNA exonuclease activity"/>
    <property type="evidence" value="ECO:0007669"/>
    <property type="project" value="TreeGrafter"/>
</dbReference>
<gene>
    <name evidence="2" type="primary">PowCR01_110011000</name>
    <name evidence="2" type="ORF">POWCR01_110011000</name>
</gene>
<accession>A0A1C3KTN6</accession>
<dbReference type="OrthoDB" id="10253982at2759"/>
<feature type="region of interest" description="Disordered" evidence="1">
    <location>
        <begin position="68"/>
        <end position="102"/>
    </location>
</feature>
<name>A0A1C3KTN6_PLAOA</name>
<dbReference type="Gene3D" id="4.10.60.20">
    <property type="match status" value="1"/>
</dbReference>
<protein>
    <submittedName>
        <fullName evidence="2">DNase I-like protein, putative</fullName>
    </submittedName>
</protein>
<dbReference type="InterPro" id="IPR050410">
    <property type="entry name" value="CCR4/nocturin_mRNA_transcr"/>
</dbReference>
<feature type="compositionally biased region" description="Acidic residues" evidence="1">
    <location>
        <begin position="408"/>
        <end position="426"/>
    </location>
</feature>
<evidence type="ECO:0000313" key="3">
    <source>
        <dbReference type="Proteomes" id="UP000243200"/>
    </source>
</evidence>